<proteinExistence type="predicted"/>
<dbReference type="CDD" id="cd01994">
    <property type="entry name" value="AANH_PF0828-like"/>
    <property type="match status" value="1"/>
</dbReference>
<reference evidence="8" key="1">
    <citation type="journal article" date="2023" name="Commun. Biol.">
        <title>Genome analysis of Parmales, the sister group of diatoms, reveals the evolutionary specialization of diatoms from phago-mixotrophs to photoautotrophs.</title>
        <authorList>
            <person name="Ban H."/>
            <person name="Sato S."/>
            <person name="Yoshikawa S."/>
            <person name="Yamada K."/>
            <person name="Nakamura Y."/>
            <person name="Ichinomiya M."/>
            <person name="Sato N."/>
            <person name="Blanc-Mathieu R."/>
            <person name="Endo H."/>
            <person name="Kuwata A."/>
            <person name="Ogata H."/>
        </authorList>
    </citation>
    <scope>NUCLEOTIDE SEQUENCE [LARGE SCALE GENOMIC DNA]</scope>
    <source>
        <strain evidence="8">NIES 3700</strain>
    </source>
</reference>
<dbReference type="InterPro" id="IPR035959">
    <property type="entry name" value="RutC-like_sf"/>
</dbReference>
<evidence type="ECO:0000256" key="3">
    <source>
        <dbReference type="ARBA" id="ARBA00029814"/>
    </source>
</evidence>
<sequence>MDFVQLCSGGKDSILSLIEAEEMGHKCICLGYISPPPSTPDANSFMYQSVGSNLLPSISTCLNLPLYILPSQQKTSVMSLTYNGKAGKEDEIEHLYFLLKRIKKNNPTLKAVSSGAIFSNYQRNRIENICGRLGLVCFGFLWRVNQEEIMRRIGERGIEALIIKVSSAGLEPYKHLMKTTTQLQPLFNRLNDKFKFHVAGEGGEYETIVTDSSRYTHGRIEITEREIVEEGEEGYVVVKGFEVVRKIEGEEVEVVNVCLEEEMEDCDDIQVDLVDKTVERGATEMGEVKSTMSKSGLFVTSSITSLVNSGEIQTQALSIFEQLTNILKSRGLKPSDVFNVHLYLKDIGDFAKINVIYKEYFGTYLPPSRTCIGTGKFMDEGNDDCYKLVQLDVNAQKRNNSNGKYELYNNVECLHVQSISTWAPVCVGPYSQCGIVRGGLMYLAGNIGLVPETMKIVEGGWEKELTLCFKNVASVLDSLNSELKNCFGVLVYVAKDAVEEGGESCFSVIRRVVKEQVQCNGTIVKGQAEGLNEEEEEGEKWDGYEDEETWLAMTGGAKEQSDDVEKEGGDFDLPVSIVFVKDLPVGASIEIEVLNGTEKLSRLGFETKKIEEAGVLNSDVVSDKPISWETGYYDKEEYESEVVVYKSESLTDEKEFGGFTTTCDVRAVDEVAALILTETRVRGGEKLEYAMGQIATMIWKAKKEAGLEGDLGCVRLYYRGGARWKAAEIEAAWEKVTGLLLVALPVWGLEGDEVEFCGHAVCFDGGRAESEMWIEEKR</sequence>
<dbReference type="InterPro" id="IPR006175">
    <property type="entry name" value="YjgF/YER057c/UK114"/>
</dbReference>
<protein>
    <recommendedName>
        <fullName evidence="2">Diphthine--ammonia ligase</fullName>
        <ecNumber evidence="1">6.3.1.14</ecNumber>
    </recommendedName>
    <alternativeName>
        <fullName evidence="3">Diphthamide synthase</fullName>
    </alternativeName>
    <alternativeName>
        <fullName evidence="4">Diphthamide synthetase</fullName>
    </alternativeName>
</protein>
<dbReference type="EMBL" id="BRXW01000363">
    <property type="protein sequence ID" value="GMH48096.1"/>
    <property type="molecule type" value="Genomic_DNA"/>
</dbReference>
<name>A0A9W6Z9L1_9STRA</name>
<dbReference type="InterPro" id="IPR030662">
    <property type="entry name" value="DPH6/MJ0570"/>
</dbReference>
<dbReference type="AlphaFoldDB" id="A0A9W6Z9L1"/>
<dbReference type="Gene3D" id="3.40.50.620">
    <property type="entry name" value="HUPs"/>
    <property type="match status" value="1"/>
</dbReference>
<evidence type="ECO:0000256" key="4">
    <source>
        <dbReference type="ARBA" id="ARBA00031552"/>
    </source>
</evidence>
<comment type="catalytic activity">
    <reaction evidence="5">
        <text>diphthine-[translation elongation factor 2] + NH4(+) + ATP = diphthamide-[translation elongation factor 2] + AMP + diphosphate + H(+)</text>
        <dbReference type="Rhea" id="RHEA:19753"/>
        <dbReference type="Rhea" id="RHEA-COMP:10172"/>
        <dbReference type="Rhea" id="RHEA-COMP:10174"/>
        <dbReference type="ChEBI" id="CHEBI:15378"/>
        <dbReference type="ChEBI" id="CHEBI:16692"/>
        <dbReference type="ChEBI" id="CHEBI:28938"/>
        <dbReference type="ChEBI" id="CHEBI:30616"/>
        <dbReference type="ChEBI" id="CHEBI:33019"/>
        <dbReference type="ChEBI" id="CHEBI:82696"/>
        <dbReference type="ChEBI" id="CHEBI:456215"/>
        <dbReference type="EC" id="6.3.1.14"/>
    </reaction>
</comment>
<gene>
    <name evidence="7" type="ORF">TrLO_g14255</name>
</gene>
<dbReference type="InterPro" id="IPR002761">
    <property type="entry name" value="Diphthami_syn_dom"/>
</dbReference>
<dbReference type="Proteomes" id="UP001165122">
    <property type="component" value="Unassembled WGS sequence"/>
</dbReference>
<keyword evidence="8" id="KW-1185">Reference proteome</keyword>
<organism evidence="7 8">
    <name type="scientific">Triparma laevis f. longispina</name>
    <dbReference type="NCBI Taxonomy" id="1714387"/>
    <lineage>
        <taxon>Eukaryota</taxon>
        <taxon>Sar</taxon>
        <taxon>Stramenopiles</taxon>
        <taxon>Ochrophyta</taxon>
        <taxon>Bolidophyceae</taxon>
        <taxon>Parmales</taxon>
        <taxon>Triparmaceae</taxon>
        <taxon>Triparma</taxon>
    </lineage>
</organism>
<dbReference type="InterPro" id="IPR014729">
    <property type="entry name" value="Rossmann-like_a/b/a_fold"/>
</dbReference>
<evidence type="ECO:0000259" key="6">
    <source>
        <dbReference type="Pfam" id="PF01902"/>
    </source>
</evidence>
<dbReference type="FunFam" id="3.40.50.620:FF:000145">
    <property type="entry name" value="ATP-binding domain containing protein"/>
    <property type="match status" value="1"/>
</dbReference>
<dbReference type="Gene3D" id="3.30.1330.40">
    <property type="entry name" value="RutC-like"/>
    <property type="match status" value="2"/>
</dbReference>
<evidence type="ECO:0000256" key="1">
    <source>
        <dbReference type="ARBA" id="ARBA00012089"/>
    </source>
</evidence>
<dbReference type="Pfam" id="PF01042">
    <property type="entry name" value="Ribonuc_L-PSP"/>
    <property type="match status" value="2"/>
</dbReference>
<feature type="domain" description="Diphthamide synthase" evidence="6">
    <location>
        <begin position="4"/>
        <end position="239"/>
    </location>
</feature>
<dbReference type="SUPFAM" id="SSF55298">
    <property type="entry name" value="YjgF-like"/>
    <property type="match status" value="2"/>
</dbReference>
<dbReference type="EC" id="6.3.1.14" evidence="1"/>
<evidence type="ECO:0000256" key="2">
    <source>
        <dbReference type="ARBA" id="ARBA00018426"/>
    </source>
</evidence>
<dbReference type="SUPFAM" id="SSF52402">
    <property type="entry name" value="Adenine nucleotide alpha hydrolases-like"/>
    <property type="match status" value="1"/>
</dbReference>
<dbReference type="PANTHER" id="PTHR12196">
    <property type="entry name" value="DOMAIN OF UNKNOWN FUNCTION 71 DUF71 -CONTAINING PROTEIN"/>
    <property type="match status" value="1"/>
</dbReference>
<dbReference type="PANTHER" id="PTHR12196:SF2">
    <property type="entry name" value="DIPHTHINE--AMMONIA LIGASE"/>
    <property type="match status" value="1"/>
</dbReference>
<dbReference type="Pfam" id="PF01902">
    <property type="entry name" value="Diphthami_syn_2"/>
    <property type="match status" value="1"/>
</dbReference>
<dbReference type="Gene3D" id="3.90.1490.10">
    <property type="entry name" value="putative n-type atp pyrophosphatase, domain 2"/>
    <property type="match status" value="1"/>
</dbReference>
<comment type="caution">
    <text evidence="7">The sequence shown here is derived from an EMBL/GenBank/DDBJ whole genome shotgun (WGS) entry which is preliminary data.</text>
</comment>
<dbReference type="CDD" id="cd06155">
    <property type="entry name" value="eu_AANH_C_1"/>
    <property type="match status" value="1"/>
</dbReference>
<evidence type="ECO:0000256" key="5">
    <source>
        <dbReference type="ARBA" id="ARBA00048108"/>
    </source>
</evidence>
<dbReference type="GO" id="GO:0017178">
    <property type="term" value="F:diphthine-ammonia ligase activity"/>
    <property type="evidence" value="ECO:0007669"/>
    <property type="project" value="UniProtKB-EC"/>
</dbReference>
<dbReference type="NCBIfam" id="TIGR00290">
    <property type="entry name" value="MJ0570_dom"/>
    <property type="match status" value="1"/>
</dbReference>
<evidence type="ECO:0000313" key="8">
    <source>
        <dbReference type="Proteomes" id="UP001165122"/>
    </source>
</evidence>
<evidence type="ECO:0000313" key="7">
    <source>
        <dbReference type="EMBL" id="GMH48096.1"/>
    </source>
</evidence>
<dbReference type="GO" id="GO:0017183">
    <property type="term" value="P:protein histidyl modification to diphthamide"/>
    <property type="evidence" value="ECO:0007669"/>
    <property type="project" value="TreeGrafter"/>
</dbReference>
<accession>A0A9W6Z9L1</accession>
<dbReference type="OrthoDB" id="686384at2759"/>